<dbReference type="InterPro" id="IPR013083">
    <property type="entry name" value="Znf_RING/FYVE/PHD"/>
</dbReference>
<keyword evidence="8 14" id="KW-0863">Zinc-finger</keyword>
<gene>
    <name evidence="18" type="ORF">ACH5RR_009807</name>
</gene>
<feature type="region of interest" description="Disordered" evidence="15">
    <location>
        <begin position="21"/>
        <end position="49"/>
    </location>
</feature>
<keyword evidence="10" id="KW-0862">Zinc</keyword>
<keyword evidence="9" id="KW-0833">Ubl conjugation pathway</keyword>
<dbReference type="SMART" id="SM00184">
    <property type="entry name" value="RING"/>
    <property type="match status" value="1"/>
</dbReference>
<protein>
    <recommendedName>
        <fullName evidence="4">RING-type E3 ubiquitin transferase</fullName>
        <ecNumber evidence="4">2.3.2.27</ecNumber>
    </recommendedName>
</protein>
<feature type="compositionally biased region" description="Polar residues" evidence="15">
    <location>
        <begin position="35"/>
        <end position="49"/>
    </location>
</feature>
<comment type="pathway">
    <text evidence="3">Protein modification; protein ubiquitination.</text>
</comment>
<evidence type="ECO:0000256" key="4">
    <source>
        <dbReference type="ARBA" id="ARBA00012483"/>
    </source>
</evidence>
<dbReference type="Gene3D" id="3.30.40.10">
    <property type="entry name" value="Zinc/RING finger domain, C3HC4 (zinc finger)"/>
    <property type="match status" value="1"/>
</dbReference>
<dbReference type="GO" id="GO:0008270">
    <property type="term" value="F:zinc ion binding"/>
    <property type="evidence" value="ECO:0007669"/>
    <property type="project" value="UniProtKB-KW"/>
</dbReference>
<dbReference type="CDD" id="cd16461">
    <property type="entry name" value="RING-H2_EL5-like"/>
    <property type="match status" value="1"/>
</dbReference>
<dbReference type="PROSITE" id="PS50089">
    <property type="entry name" value="ZF_RING_2"/>
    <property type="match status" value="1"/>
</dbReference>
<reference evidence="18 19" key="1">
    <citation type="submission" date="2024-11" db="EMBL/GenBank/DDBJ databases">
        <title>A near-complete genome assembly of Cinchona calisaya.</title>
        <authorList>
            <person name="Lian D.C."/>
            <person name="Zhao X.W."/>
            <person name="Wei L."/>
        </authorList>
    </citation>
    <scope>NUCLEOTIDE SEQUENCE [LARGE SCALE GENOMIC DNA]</scope>
    <source>
        <tissue evidence="18">Nenye</tissue>
    </source>
</reference>
<evidence type="ECO:0000256" key="7">
    <source>
        <dbReference type="ARBA" id="ARBA00022723"/>
    </source>
</evidence>
<keyword evidence="6 16" id="KW-0812">Transmembrane</keyword>
<name>A0ABD3AHW8_9GENT</name>
<feature type="region of interest" description="Disordered" evidence="15">
    <location>
        <begin position="84"/>
        <end position="110"/>
    </location>
</feature>
<keyword evidence="5" id="KW-0808">Transferase</keyword>
<organism evidence="18 19">
    <name type="scientific">Cinchona calisaya</name>
    <dbReference type="NCBI Taxonomy" id="153742"/>
    <lineage>
        <taxon>Eukaryota</taxon>
        <taxon>Viridiplantae</taxon>
        <taxon>Streptophyta</taxon>
        <taxon>Embryophyta</taxon>
        <taxon>Tracheophyta</taxon>
        <taxon>Spermatophyta</taxon>
        <taxon>Magnoliopsida</taxon>
        <taxon>eudicotyledons</taxon>
        <taxon>Gunneridae</taxon>
        <taxon>Pentapetalae</taxon>
        <taxon>asterids</taxon>
        <taxon>lamiids</taxon>
        <taxon>Gentianales</taxon>
        <taxon>Rubiaceae</taxon>
        <taxon>Cinchonoideae</taxon>
        <taxon>Cinchoneae</taxon>
        <taxon>Cinchona</taxon>
    </lineage>
</organism>
<dbReference type="GO" id="GO:0061630">
    <property type="term" value="F:ubiquitin protein ligase activity"/>
    <property type="evidence" value="ECO:0007669"/>
    <property type="project" value="UniProtKB-EC"/>
</dbReference>
<keyword evidence="12 16" id="KW-0472">Membrane</keyword>
<evidence type="ECO:0000256" key="10">
    <source>
        <dbReference type="ARBA" id="ARBA00022833"/>
    </source>
</evidence>
<dbReference type="FunFam" id="3.30.40.10:FF:000187">
    <property type="entry name" value="E3 ubiquitin-protein ligase ATL6"/>
    <property type="match status" value="1"/>
</dbReference>
<evidence type="ECO:0000256" key="13">
    <source>
        <dbReference type="ARBA" id="ARBA00024209"/>
    </source>
</evidence>
<evidence type="ECO:0000256" key="14">
    <source>
        <dbReference type="PROSITE-ProRule" id="PRU00175"/>
    </source>
</evidence>
<feature type="transmembrane region" description="Helical" evidence="16">
    <location>
        <begin position="54"/>
        <end position="75"/>
    </location>
</feature>
<dbReference type="PANTHER" id="PTHR14155">
    <property type="entry name" value="RING FINGER DOMAIN-CONTAINING"/>
    <property type="match status" value="1"/>
</dbReference>
<comment type="subcellular location">
    <subcellularLocation>
        <location evidence="2">Membrane</location>
        <topology evidence="2">Single-pass membrane protein</topology>
    </subcellularLocation>
</comment>
<evidence type="ECO:0000256" key="11">
    <source>
        <dbReference type="ARBA" id="ARBA00022989"/>
    </source>
</evidence>
<evidence type="ECO:0000313" key="18">
    <source>
        <dbReference type="EMBL" id="KAL3530485.1"/>
    </source>
</evidence>
<evidence type="ECO:0000256" key="16">
    <source>
        <dbReference type="SAM" id="Phobius"/>
    </source>
</evidence>
<dbReference type="EMBL" id="JBJUIK010000004">
    <property type="protein sequence ID" value="KAL3530485.1"/>
    <property type="molecule type" value="Genomic_DNA"/>
</dbReference>
<dbReference type="InterPro" id="IPR001841">
    <property type="entry name" value="Znf_RING"/>
</dbReference>
<comment type="catalytic activity">
    <reaction evidence="1">
        <text>S-ubiquitinyl-[E2 ubiquitin-conjugating enzyme]-L-cysteine + [acceptor protein]-L-lysine = [E2 ubiquitin-conjugating enzyme]-L-cysteine + N(6)-ubiquitinyl-[acceptor protein]-L-lysine.</text>
        <dbReference type="EC" id="2.3.2.27"/>
    </reaction>
</comment>
<evidence type="ECO:0000259" key="17">
    <source>
        <dbReference type="PROSITE" id="PS50089"/>
    </source>
</evidence>
<keyword evidence="11 16" id="KW-1133">Transmembrane helix</keyword>
<comment type="caution">
    <text evidence="18">The sequence shown here is derived from an EMBL/GenBank/DDBJ whole genome shotgun (WGS) entry which is preliminary data.</text>
</comment>
<evidence type="ECO:0000256" key="15">
    <source>
        <dbReference type="SAM" id="MobiDB-lite"/>
    </source>
</evidence>
<evidence type="ECO:0000256" key="6">
    <source>
        <dbReference type="ARBA" id="ARBA00022692"/>
    </source>
</evidence>
<accession>A0ABD3AHW8</accession>
<evidence type="ECO:0000256" key="5">
    <source>
        <dbReference type="ARBA" id="ARBA00022679"/>
    </source>
</evidence>
<evidence type="ECO:0000256" key="1">
    <source>
        <dbReference type="ARBA" id="ARBA00000900"/>
    </source>
</evidence>
<dbReference type="Pfam" id="PF13639">
    <property type="entry name" value="zf-RING_2"/>
    <property type="match status" value="1"/>
</dbReference>
<evidence type="ECO:0000313" key="19">
    <source>
        <dbReference type="Proteomes" id="UP001630127"/>
    </source>
</evidence>
<evidence type="ECO:0000256" key="2">
    <source>
        <dbReference type="ARBA" id="ARBA00004167"/>
    </source>
</evidence>
<keyword evidence="19" id="KW-1185">Reference proteome</keyword>
<dbReference type="Proteomes" id="UP001630127">
    <property type="component" value="Unassembled WGS sequence"/>
</dbReference>
<comment type="similarity">
    <text evidence="13">Belongs to the RING-type zinc finger family. ATL subfamily.</text>
</comment>
<sequence>MKRTTPQNRRILLVPLESGALQDSDLSPDPIFQPKNGSSETRKNPTTSSLDSSMALTILVLLTALLFMGFFSIYIRRFSEEDSADNRRRRHPSRPSSASPGGLRNQKAGCGLDPSTVSKLPRVSYCGVAKQLITECPICLSEFEEREIVKLIPNCRHVFHPECIDTWLASHVSCPLCRTTQFFKLGDGHEVSLDVVEDENCNGVGDVGGRSTAGDYDTWRDIGMRRTCSCTSFGDRLVLQRSMSF</sequence>
<dbReference type="PANTHER" id="PTHR14155:SF592">
    <property type="entry name" value="RING-H2 FINGER PROTEIN ATL57"/>
    <property type="match status" value="1"/>
</dbReference>
<evidence type="ECO:0000256" key="8">
    <source>
        <dbReference type="ARBA" id="ARBA00022771"/>
    </source>
</evidence>
<dbReference type="EC" id="2.3.2.27" evidence="4"/>
<keyword evidence="7" id="KW-0479">Metal-binding</keyword>
<evidence type="ECO:0000256" key="9">
    <source>
        <dbReference type="ARBA" id="ARBA00022786"/>
    </source>
</evidence>
<proteinExistence type="inferred from homology"/>
<dbReference type="AlphaFoldDB" id="A0ABD3AHW8"/>
<feature type="domain" description="RING-type" evidence="17">
    <location>
        <begin position="136"/>
        <end position="178"/>
    </location>
</feature>
<evidence type="ECO:0000256" key="12">
    <source>
        <dbReference type="ARBA" id="ARBA00023136"/>
    </source>
</evidence>
<dbReference type="InterPro" id="IPR053238">
    <property type="entry name" value="RING-H2_zinc_finger"/>
</dbReference>
<dbReference type="GO" id="GO:0016020">
    <property type="term" value="C:membrane"/>
    <property type="evidence" value="ECO:0007669"/>
    <property type="project" value="UniProtKB-SubCell"/>
</dbReference>
<dbReference type="SUPFAM" id="SSF57850">
    <property type="entry name" value="RING/U-box"/>
    <property type="match status" value="1"/>
</dbReference>
<evidence type="ECO:0000256" key="3">
    <source>
        <dbReference type="ARBA" id="ARBA00004906"/>
    </source>
</evidence>